<sequence length="334" mass="39475">MDVVVRNNRRGHREFAVQAEHLKLPELGLRLKAQDIHNNYLFKDNIPEYPRPEFWVSQLRHDTDEYGLFGIAVESDGGFCARDREEGPEDPEEGPEGLDLLWWSLSLGAEEMASAEQRLLQTRYPDRTEEQAREQKSFLQRFATSPAFLDTSRLGSYRFTFPLEELLKRYREQLCVGHEPILRVYETVLYKQEVMYSVLVHSHYNNDLFEKYPLLQDNDDGVCAYRDGQIIWRPEAMCQTHSLKLVPKPYQNQDVAHLIPDPQKHQFYVWDNIAVAFHMDGSQMLTFDRYNLRHHLRFCEPGTPQFSPDCEFTTYEEAKDMVDCYWPYYPTPLY</sequence>
<dbReference type="AlphaFoldDB" id="A0A1S3RZT8"/>
<evidence type="ECO:0000313" key="2">
    <source>
        <dbReference type="RefSeq" id="XP_014057711.1"/>
    </source>
</evidence>
<dbReference type="GeneID" id="106606114"/>
<organism evidence="1 2">
    <name type="scientific">Salmo salar</name>
    <name type="common">Atlantic salmon</name>
    <dbReference type="NCBI Taxonomy" id="8030"/>
    <lineage>
        <taxon>Eukaryota</taxon>
        <taxon>Metazoa</taxon>
        <taxon>Chordata</taxon>
        <taxon>Craniata</taxon>
        <taxon>Vertebrata</taxon>
        <taxon>Euteleostomi</taxon>
        <taxon>Actinopterygii</taxon>
        <taxon>Neopterygii</taxon>
        <taxon>Teleostei</taxon>
        <taxon>Protacanthopterygii</taxon>
        <taxon>Salmoniformes</taxon>
        <taxon>Salmonidae</taxon>
        <taxon>Salmoninae</taxon>
        <taxon>Salmo</taxon>
    </lineage>
</organism>
<dbReference type="KEGG" id="sasa:106606114"/>
<name>A0A1S3RZT8_SALSA</name>
<keyword evidence="1" id="KW-1185">Reference proteome</keyword>
<dbReference type="OrthoDB" id="9942170at2759"/>
<protein>
    <submittedName>
        <fullName evidence="2">Uncharacterized protein</fullName>
    </submittedName>
</protein>
<evidence type="ECO:0000313" key="1">
    <source>
        <dbReference type="Proteomes" id="UP001652741"/>
    </source>
</evidence>
<dbReference type="RefSeq" id="XP_014057711.1">
    <property type="nucleotide sequence ID" value="XM_014202236.2"/>
</dbReference>
<dbReference type="Proteomes" id="UP001652741">
    <property type="component" value="Chromosome ssa05"/>
</dbReference>
<proteinExistence type="predicted"/>
<accession>A0A1S3RZT8</accession>
<gene>
    <name evidence="2" type="primary">LOC106606114</name>
</gene>
<reference evidence="2" key="1">
    <citation type="submission" date="2025-08" db="UniProtKB">
        <authorList>
            <consortium name="RefSeq"/>
        </authorList>
    </citation>
    <scope>IDENTIFICATION</scope>
</reference>